<sequence length="730" mass="79017">MNPIKFKTLKFSLPCLLLIGMMSLFLGQVSLSADEVTLPKTRGVFGEDNRQIITDFSQKPHRASVRISVQFPNKEVISASGTLINNDFVVTAAHVLYSKEHGGMAIYATIGAGAIAGNPTLGVATAEKFFITEEYAKGGFYNSIVDVGGIKLSTKLGNSATTLLVQPNVSVGENLTVSGFSYDLEGYLGSDAGPIDSLSSHVVRYKMDTIGGASGGTVVNDRNEIVAVHSGQDGKYNIGARLSGYNLEQLKKWTTVNIAPEKTTYTLSYQLNGSSGKVPDKITVADKETIKITPNQPVRPGYDFLGWSTNINATTADYQANDTLTVTKDTILYAIWQSNGRAVYTLSYDLNGGNSTTPPAVVAENGAELKITNDKPNRPGYDFLGWADDANATTAQYQTNDSFKIARSLNLYAIWAQKPVVLHTITFDLNGGDSEVPTALTAETETTVKLPSTIPNRQGYLFLGWAENATSITATYKANAEISAEKSLTLYAIWAIIPQEHLITYDLNGGNGVKPANLFVTDKTTVRLTTLLPTRAGYEFGGWSEDPTAKSATYLPAATFTATHSTTLYAVWQHIPKTYTLTYNLHGGTGVKSEKVTTTSGTAAQVMPQTPTRKGYHFLGWAVSSSAKIADYPIGTAISIEKNTTLHALWVKRVDYTVTYNLNGGTGVKIDKAIVEKGYSLNITSQTPTRKNYTFLGWATSSSAKTATYRANNLFVPEKNVTLYAIWLKN</sequence>
<dbReference type="PANTHER" id="PTHR15462">
    <property type="entry name" value="SERINE PROTEASE"/>
    <property type="match status" value="1"/>
</dbReference>
<dbReference type="InterPro" id="IPR042229">
    <property type="entry name" value="Listeria/Bacterioides_rpt_sf"/>
</dbReference>
<protein>
    <recommendedName>
        <fullName evidence="7">Serine protease</fullName>
        <ecNumber evidence="7">3.4.21.-</ecNumber>
    </recommendedName>
</protein>
<evidence type="ECO:0000256" key="1">
    <source>
        <dbReference type="ARBA" id="ARBA00004196"/>
    </source>
</evidence>
<keyword evidence="10" id="KW-1185">Reference proteome</keyword>
<dbReference type="NCBIfam" id="TIGR02543">
    <property type="entry name" value="List_Bact_rpt"/>
    <property type="match status" value="4"/>
</dbReference>
<dbReference type="InterPro" id="IPR001254">
    <property type="entry name" value="Trypsin_dom"/>
</dbReference>
<dbReference type="InterPro" id="IPR009003">
    <property type="entry name" value="Peptidase_S1_PA"/>
</dbReference>
<evidence type="ECO:0000256" key="2">
    <source>
        <dbReference type="ARBA" id="ARBA00008764"/>
    </source>
</evidence>
<dbReference type="PRINTS" id="PR00839">
    <property type="entry name" value="V8PROTEASE"/>
</dbReference>
<dbReference type="Proteomes" id="UP000480303">
    <property type="component" value="Unassembled WGS sequence"/>
</dbReference>
<dbReference type="RefSeq" id="WP_172208047.1">
    <property type="nucleotide sequence ID" value="NZ_BLLI01000015.1"/>
</dbReference>
<gene>
    <name evidence="9" type="ORF">Hs30E_07290</name>
</gene>
<dbReference type="Gene3D" id="2.40.10.10">
    <property type="entry name" value="Trypsin-like serine proteases"/>
    <property type="match status" value="2"/>
</dbReference>
<proteinExistence type="inferred from homology"/>
<dbReference type="SUPFAM" id="SSF50494">
    <property type="entry name" value="Trypsin-like serine proteases"/>
    <property type="match status" value="1"/>
</dbReference>
<dbReference type="AlphaFoldDB" id="A0A6A0BCT8"/>
<evidence type="ECO:0000259" key="8">
    <source>
        <dbReference type="Pfam" id="PF00089"/>
    </source>
</evidence>
<evidence type="ECO:0000256" key="7">
    <source>
        <dbReference type="RuleBase" id="RU004296"/>
    </source>
</evidence>
<accession>A0A6A0BCT8</accession>
<evidence type="ECO:0000313" key="10">
    <source>
        <dbReference type="Proteomes" id="UP000480303"/>
    </source>
</evidence>
<comment type="subcellular location">
    <subcellularLocation>
        <location evidence="1">Cell envelope</location>
    </subcellularLocation>
</comment>
<dbReference type="InterPro" id="IPR050966">
    <property type="entry name" value="Glutamyl_endopeptidase"/>
</dbReference>
<evidence type="ECO:0000256" key="5">
    <source>
        <dbReference type="ARBA" id="ARBA00022801"/>
    </source>
</evidence>
<dbReference type="PANTHER" id="PTHR15462:SF8">
    <property type="entry name" value="SERINE PROTEASE"/>
    <property type="match status" value="1"/>
</dbReference>
<dbReference type="GO" id="GO:0006508">
    <property type="term" value="P:proteolysis"/>
    <property type="evidence" value="ECO:0007669"/>
    <property type="project" value="UniProtKB-KW"/>
</dbReference>
<feature type="chain" id="PRO_5039763018" description="Serine protease" evidence="7">
    <location>
        <begin position="33"/>
        <end position="730"/>
    </location>
</feature>
<comment type="caution">
    <text evidence="9">The sequence shown here is derived from an EMBL/GenBank/DDBJ whole genome shotgun (WGS) entry which is preliminary data.</text>
</comment>
<comment type="similarity">
    <text evidence="2 7">Belongs to the peptidase S1B family.</text>
</comment>
<dbReference type="InterPro" id="IPR043504">
    <property type="entry name" value="Peptidase_S1_PA_chymotrypsin"/>
</dbReference>
<dbReference type="GO" id="GO:0030313">
    <property type="term" value="C:cell envelope"/>
    <property type="evidence" value="ECO:0007669"/>
    <property type="project" value="UniProtKB-SubCell"/>
</dbReference>
<evidence type="ECO:0000256" key="3">
    <source>
        <dbReference type="ARBA" id="ARBA00022670"/>
    </source>
</evidence>
<dbReference type="Pfam" id="PF09479">
    <property type="entry name" value="Flg_new"/>
    <property type="match status" value="6"/>
</dbReference>
<reference evidence="9 10" key="1">
    <citation type="submission" date="2020-02" db="EMBL/GenBank/DDBJ databases">
        <title>Draft genome sequence of Lactococcus sp. Hs30E4-3.</title>
        <authorList>
            <person name="Noda S."/>
            <person name="Yuki M."/>
            <person name="Ohkuma M."/>
        </authorList>
    </citation>
    <scope>NUCLEOTIDE SEQUENCE [LARGE SCALE GENOMIC DNA]</scope>
    <source>
        <strain evidence="9 10">Hs30E4-3</strain>
    </source>
</reference>
<dbReference type="EC" id="3.4.21.-" evidence="7"/>
<evidence type="ECO:0000256" key="4">
    <source>
        <dbReference type="ARBA" id="ARBA00022729"/>
    </source>
</evidence>
<feature type="domain" description="Peptidase S1" evidence="8">
    <location>
        <begin position="58"/>
        <end position="235"/>
    </location>
</feature>
<dbReference type="InterPro" id="IPR008256">
    <property type="entry name" value="Peptidase_S1B"/>
</dbReference>
<name>A0A6A0BCT8_9LACT</name>
<dbReference type="InterPro" id="IPR013378">
    <property type="entry name" value="InlB-like_B-rpt"/>
</dbReference>
<dbReference type="EMBL" id="BLLI01000015">
    <property type="protein sequence ID" value="GFH42178.1"/>
    <property type="molecule type" value="Genomic_DNA"/>
</dbReference>
<keyword evidence="4 7" id="KW-0732">Signal</keyword>
<dbReference type="GO" id="GO:0004252">
    <property type="term" value="F:serine-type endopeptidase activity"/>
    <property type="evidence" value="ECO:0007669"/>
    <property type="project" value="InterPro"/>
</dbReference>
<keyword evidence="6 7" id="KW-0720">Serine protease</keyword>
<organism evidence="9 10">
    <name type="scientific">Pseudolactococcus hodotermopsidis</name>
    <dbReference type="NCBI Taxonomy" id="2709157"/>
    <lineage>
        <taxon>Bacteria</taxon>
        <taxon>Bacillati</taxon>
        <taxon>Bacillota</taxon>
        <taxon>Bacilli</taxon>
        <taxon>Lactobacillales</taxon>
        <taxon>Streptococcaceae</taxon>
        <taxon>Pseudolactococcus</taxon>
    </lineage>
</organism>
<keyword evidence="5 7" id="KW-0378">Hydrolase</keyword>
<keyword evidence="3 7" id="KW-0645">Protease</keyword>
<evidence type="ECO:0000313" key="9">
    <source>
        <dbReference type="EMBL" id="GFH42178.1"/>
    </source>
</evidence>
<dbReference type="Pfam" id="PF00089">
    <property type="entry name" value="Trypsin"/>
    <property type="match status" value="1"/>
</dbReference>
<dbReference type="Gene3D" id="2.60.40.4270">
    <property type="entry name" value="Listeria-Bacteroides repeat domain"/>
    <property type="match status" value="6"/>
</dbReference>
<evidence type="ECO:0000256" key="6">
    <source>
        <dbReference type="ARBA" id="ARBA00022825"/>
    </source>
</evidence>
<feature type="signal peptide" evidence="7">
    <location>
        <begin position="1"/>
        <end position="32"/>
    </location>
</feature>